<dbReference type="EMBL" id="BAABHB010000001">
    <property type="protein sequence ID" value="GAA4394383.1"/>
    <property type="molecule type" value="Genomic_DNA"/>
</dbReference>
<gene>
    <name evidence="1" type="ORF">GCM10023187_00090</name>
</gene>
<proteinExistence type="predicted"/>
<reference evidence="2" key="1">
    <citation type="journal article" date="2019" name="Int. J. Syst. Evol. Microbiol.">
        <title>The Global Catalogue of Microorganisms (GCM) 10K type strain sequencing project: providing services to taxonomists for standard genome sequencing and annotation.</title>
        <authorList>
            <consortium name="The Broad Institute Genomics Platform"/>
            <consortium name="The Broad Institute Genome Sequencing Center for Infectious Disease"/>
            <person name="Wu L."/>
            <person name="Ma J."/>
        </authorList>
    </citation>
    <scope>NUCLEOTIDE SEQUENCE [LARGE SCALE GENOMIC DNA]</scope>
    <source>
        <strain evidence="2">JCM 17925</strain>
    </source>
</reference>
<evidence type="ECO:0000313" key="2">
    <source>
        <dbReference type="Proteomes" id="UP001500936"/>
    </source>
</evidence>
<evidence type="ECO:0000313" key="1">
    <source>
        <dbReference type="EMBL" id="GAA4394383.1"/>
    </source>
</evidence>
<sequence length="74" mass="8716">MTVETIIRELDKLPLTEKILVIERTLKSIRTEKQKSLKTAVDTLYEDYKNDKDLIAFTQLDNEPFYETRALMHG</sequence>
<comment type="caution">
    <text evidence="1">The sequence shown here is derived from an EMBL/GenBank/DDBJ whole genome shotgun (WGS) entry which is preliminary data.</text>
</comment>
<organism evidence="1 2">
    <name type="scientific">Nibrella viscosa</name>
    <dbReference type="NCBI Taxonomy" id="1084524"/>
    <lineage>
        <taxon>Bacteria</taxon>
        <taxon>Pseudomonadati</taxon>
        <taxon>Bacteroidota</taxon>
        <taxon>Cytophagia</taxon>
        <taxon>Cytophagales</taxon>
        <taxon>Spirosomataceae</taxon>
        <taxon>Nibrella</taxon>
    </lineage>
</organism>
<dbReference type="RefSeq" id="WP_345262652.1">
    <property type="nucleotide sequence ID" value="NZ_BAABHB010000001.1"/>
</dbReference>
<protein>
    <submittedName>
        <fullName evidence="1">Uncharacterized protein</fullName>
    </submittedName>
</protein>
<dbReference type="Proteomes" id="UP001500936">
    <property type="component" value="Unassembled WGS sequence"/>
</dbReference>
<name>A0ABP8JQ57_9BACT</name>
<keyword evidence="2" id="KW-1185">Reference proteome</keyword>
<accession>A0ABP8JQ57</accession>